<evidence type="ECO:0008006" key="2">
    <source>
        <dbReference type="Google" id="ProtNLM"/>
    </source>
</evidence>
<dbReference type="RefSeq" id="WP_044498735.1">
    <property type="nucleotide sequence ID" value="NZ_LK391969.1"/>
</dbReference>
<proteinExistence type="predicted"/>
<dbReference type="Gene3D" id="2.60.120.620">
    <property type="entry name" value="q2cbj1_9rhob like domain"/>
    <property type="match status" value="1"/>
</dbReference>
<organism evidence="1">
    <name type="scientific">Pseudomonas saudimassiliensis</name>
    <dbReference type="NCBI Taxonomy" id="1461581"/>
    <lineage>
        <taxon>Bacteria</taxon>
        <taxon>Pseudomonadati</taxon>
        <taxon>Pseudomonadota</taxon>
        <taxon>Gammaproteobacteria</taxon>
        <taxon>Pseudomonadales</taxon>
        <taxon>Pseudomonadaceae</taxon>
        <taxon>Pseudomonas</taxon>
    </lineage>
</organism>
<gene>
    <name evidence="1" type="ORF">BN1049_01129</name>
</gene>
<dbReference type="EMBL" id="LK391969">
    <property type="protein sequence ID" value="CEF26202.1"/>
    <property type="molecule type" value="Genomic_DNA"/>
</dbReference>
<evidence type="ECO:0000313" key="1">
    <source>
        <dbReference type="EMBL" id="CEA03469.1"/>
    </source>
</evidence>
<sequence>MTEIFKSIDIPSRNRVVADIRRQGFACIPDYLDARQLARLRSEVAAQALQHQGNYFAYHGGPTLDHSLLGLLAESVEFQTLLDSIHRLSCARPAVDPTIRPVLRCVQGETGRRESNAFHYDATLVTALVPVEIPQDAEQCGDLLLFPNVRPVRASALVNLLEKALLQNRLSRGLLVRAIARGWVKPVRLILRPGNLYLFWGYRTLHANEPCSPTHRRATALFHYGDPHAGSPLTRLTLSLTERRARRRSRSPLGHV</sequence>
<dbReference type="SUPFAM" id="SSF51197">
    <property type="entry name" value="Clavaminate synthase-like"/>
    <property type="match status" value="1"/>
</dbReference>
<name>A0A078MB66_9PSED</name>
<dbReference type="EMBL" id="LM997413">
    <property type="protein sequence ID" value="CEA03469.1"/>
    <property type="molecule type" value="Genomic_DNA"/>
</dbReference>
<reference evidence="1" key="1">
    <citation type="submission" date="2014-07" db="EMBL/GenBank/DDBJ databases">
        <authorList>
            <person name="Urmite Genomes Urmite Genomes"/>
        </authorList>
    </citation>
    <scope>NUCLEOTIDE SEQUENCE</scope>
    <source>
        <strain evidence="1">12M76_air</strain>
    </source>
</reference>
<accession>A0A078MB66</accession>
<dbReference type="PATRIC" id="fig|1461581.3.peg.1105"/>
<dbReference type="AlphaFoldDB" id="A0A078MB66"/>
<protein>
    <recommendedName>
        <fullName evidence="2">Phytanoyl-CoA dioxygenase (PhyH)</fullName>
    </recommendedName>
</protein>